<dbReference type="EMBL" id="MT144110">
    <property type="protein sequence ID" value="QJA48944.1"/>
    <property type="molecule type" value="Genomic_DNA"/>
</dbReference>
<name>A0A6H1ZN08_9ZZZZ</name>
<dbReference type="Pfam" id="PF23899">
    <property type="entry name" value="SU10_portal"/>
    <property type="match status" value="1"/>
</dbReference>
<protein>
    <submittedName>
        <fullName evidence="2">Putative portal protein</fullName>
    </submittedName>
</protein>
<sequence>MVDIRSALPMHPMVRRVPEAQYTSIQQAERDRVEAEKEQFKDPLLSLASHIKTAWQSAYRAKVGNIQEILLQCARQRTGEYDPGVLAKIRQEGDTDPVFMLLTSIKCRAAESWLRGVELPPGDKPWSLDHTPSPELPPEMKEKIVSQIEAELTQFMAQNGFNALTPDMVVDRLKAVEKEVTKRINQHAREDADKLEIHINDQLTEGNYYQALNAFLSDIVTYPAGFIKGPNVRKKKQIVWEKGEDGESIPGVDDKFVRSYYAPSPFDCFPSPGAKSVQDGYFLERIKLRRTDLEECMGVPGFSTQAINAVLQLFGTGGLTDWISVDQERADVEGRPNEWDDVDQPIDCLEYWGSAQGKKLLEWGMPKEQIKNTNKNYVICAWLIGQWVVMARINPHPLGKRPYFSTSYERINNTIWGKSVPMLMRDCQKICNAVARAMVRNLGIASGPQAEVSVDRVDPSEDIEIQYPWKVWKTKDPMGTGRPAVHFYQPNALTDVLMRVFEYFFKQASEQTGIPQYIYGAEDSKSSGAGSTASGLSMLMNAATKTMQDVVFQVDGDVISPSIREHWMHVMLFDKDVKKKGDINVVARASEHLIIAEQLQLRLTETLRETNNPTDLAIMGLPGRGELLRQAIKKLKMATEDIIPDRATLETKQQMLEQPQQTPEPAAQAPGGGRSGEMVRLNR</sequence>
<accession>A0A6H1ZN08</accession>
<dbReference type="InterPro" id="IPR056909">
    <property type="entry name" value="SU10_portal"/>
</dbReference>
<proteinExistence type="predicted"/>
<gene>
    <name evidence="2" type="ORF">TM448A01197_0011</name>
</gene>
<organism evidence="2">
    <name type="scientific">viral metagenome</name>
    <dbReference type="NCBI Taxonomy" id="1070528"/>
    <lineage>
        <taxon>unclassified sequences</taxon>
        <taxon>metagenomes</taxon>
        <taxon>organismal metagenomes</taxon>
    </lineage>
</organism>
<feature type="region of interest" description="Disordered" evidence="1">
    <location>
        <begin position="653"/>
        <end position="683"/>
    </location>
</feature>
<feature type="compositionally biased region" description="Low complexity" evidence="1">
    <location>
        <begin position="657"/>
        <end position="669"/>
    </location>
</feature>
<evidence type="ECO:0000256" key="1">
    <source>
        <dbReference type="SAM" id="MobiDB-lite"/>
    </source>
</evidence>
<evidence type="ECO:0000313" key="2">
    <source>
        <dbReference type="EMBL" id="QJA48944.1"/>
    </source>
</evidence>
<dbReference type="AlphaFoldDB" id="A0A6H1ZN08"/>
<reference evidence="2" key="1">
    <citation type="submission" date="2020-03" db="EMBL/GenBank/DDBJ databases">
        <title>The deep terrestrial virosphere.</title>
        <authorList>
            <person name="Holmfeldt K."/>
            <person name="Nilsson E."/>
            <person name="Simone D."/>
            <person name="Lopez-Fernandez M."/>
            <person name="Wu X."/>
            <person name="de Brujin I."/>
            <person name="Lundin D."/>
            <person name="Andersson A."/>
            <person name="Bertilsson S."/>
            <person name="Dopson M."/>
        </authorList>
    </citation>
    <scope>NUCLEOTIDE SEQUENCE</scope>
    <source>
        <strain evidence="2">TM448A01197</strain>
    </source>
</reference>